<dbReference type="RefSeq" id="WP_097113579.1">
    <property type="nucleotide sequence ID" value="NZ_CP083931.1"/>
</dbReference>
<evidence type="ECO:0000259" key="2">
    <source>
        <dbReference type="PROSITE" id="PS50966"/>
    </source>
</evidence>
<evidence type="ECO:0000256" key="1">
    <source>
        <dbReference type="PROSITE-ProRule" id="PRU00325"/>
    </source>
</evidence>
<evidence type="ECO:0000313" key="3">
    <source>
        <dbReference type="EMBL" id="SOD66091.1"/>
    </source>
</evidence>
<keyword evidence="1" id="KW-0862">Zinc</keyword>
<feature type="domain" description="SWIM-type" evidence="2">
    <location>
        <begin position="53"/>
        <end position="86"/>
    </location>
</feature>
<keyword evidence="4" id="KW-1185">Reference proteome</keyword>
<accession>A0A286E5F0</accession>
<proteinExistence type="predicted"/>
<name>A0A286E5F0_9NEIS</name>
<evidence type="ECO:0000313" key="4">
    <source>
        <dbReference type="Proteomes" id="UP000219669"/>
    </source>
</evidence>
<sequence length="436" mass="48090">MQALTPEQITALAPDEGSVKAAKNLVSTSKWTLLAHNDRALWGLCQGSGKNPYQTAIDMSEPAFKCSCPSRKFPCKHALALLFMHAQHGAQFQNDTPPDWLAEWLDKRAQNAVKKAAKAETVPDPVAQQKRQNARLQKATDGLADLRLWLDDMLRNGLISWKNEAQERCRELAKRMIDAQMPALSGAVAQLADTPSERQDVLLHRLTKLSLLEQSFQNINQLPQNWQAEILARLGFPIAKETVLANTPVMDIWQHIGTTHHTLERGESHTHWLCGLGTGQFAYLLDFTIQGAPATVPSVLQGGTYAGELCFYDGVQQKRALSKTWELLDTAPPISGSLNIAQAWEMAHSAFADNPFLTVQPMALAQVNLWRDGEAWALSDGASMLPLELSETQLRRVLAHTAGADFMAFVLRDFEFGETRLLAVQNGAGSLNIVVG</sequence>
<dbReference type="EMBL" id="OCNF01000003">
    <property type="protein sequence ID" value="SOD66091.1"/>
    <property type="molecule type" value="Genomic_DNA"/>
</dbReference>
<dbReference type="GO" id="GO:0008270">
    <property type="term" value="F:zinc ion binding"/>
    <property type="evidence" value="ECO:0007669"/>
    <property type="project" value="UniProtKB-KW"/>
</dbReference>
<keyword evidence="1" id="KW-0479">Metal-binding</keyword>
<protein>
    <submittedName>
        <fullName evidence="3">SWIM zinc finger</fullName>
    </submittedName>
</protein>
<gene>
    <name evidence="3" type="ORF">SAMN02746062_00495</name>
</gene>
<keyword evidence="1" id="KW-0863">Zinc-finger</keyword>
<dbReference type="InterPro" id="IPR007527">
    <property type="entry name" value="Znf_SWIM"/>
</dbReference>
<reference evidence="3 4" key="1">
    <citation type="submission" date="2017-09" db="EMBL/GenBank/DDBJ databases">
        <authorList>
            <person name="Ehlers B."/>
            <person name="Leendertz F.H."/>
        </authorList>
    </citation>
    <scope>NUCLEOTIDE SEQUENCE [LARGE SCALE GENOMIC DNA]</scope>
    <source>
        <strain evidence="3 4">DSM 16848</strain>
    </source>
</reference>
<dbReference type="PROSITE" id="PS50966">
    <property type="entry name" value="ZF_SWIM"/>
    <property type="match status" value="1"/>
</dbReference>
<dbReference type="Pfam" id="PF04434">
    <property type="entry name" value="SWIM"/>
    <property type="match status" value="1"/>
</dbReference>
<dbReference type="Proteomes" id="UP000219669">
    <property type="component" value="Unassembled WGS sequence"/>
</dbReference>
<dbReference type="OrthoDB" id="9816340at2"/>
<dbReference type="AlphaFoldDB" id="A0A286E5F0"/>
<organism evidence="3 4">
    <name type="scientific">Alysiella filiformis DSM 16848</name>
    <dbReference type="NCBI Taxonomy" id="1120981"/>
    <lineage>
        <taxon>Bacteria</taxon>
        <taxon>Pseudomonadati</taxon>
        <taxon>Pseudomonadota</taxon>
        <taxon>Betaproteobacteria</taxon>
        <taxon>Neisseriales</taxon>
        <taxon>Neisseriaceae</taxon>
        <taxon>Alysiella</taxon>
    </lineage>
</organism>